<dbReference type="InterPro" id="IPR005162">
    <property type="entry name" value="Retrotrans_gag_dom"/>
</dbReference>
<reference evidence="2" key="1">
    <citation type="journal article" date="2022" name="Int. J. Mol. Sci.">
        <title>Draft Genome of Tanacetum Coccineum: Genomic Comparison of Closely Related Tanacetum-Family Plants.</title>
        <authorList>
            <person name="Yamashiro T."/>
            <person name="Shiraishi A."/>
            <person name="Nakayama K."/>
            <person name="Satake H."/>
        </authorList>
    </citation>
    <scope>NUCLEOTIDE SEQUENCE</scope>
</reference>
<dbReference type="GO" id="GO:0003964">
    <property type="term" value="F:RNA-directed DNA polymerase activity"/>
    <property type="evidence" value="ECO:0007669"/>
    <property type="project" value="UniProtKB-KW"/>
</dbReference>
<reference evidence="2" key="2">
    <citation type="submission" date="2022-01" db="EMBL/GenBank/DDBJ databases">
        <authorList>
            <person name="Yamashiro T."/>
            <person name="Shiraishi A."/>
            <person name="Satake H."/>
            <person name="Nakayama K."/>
        </authorList>
    </citation>
    <scope>NUCLEOTIDE SEQUENCE</scope>
</reference>
<proteinExistence type="predicted"/>
<evidence type="ECO:0000259" key="1">
    <source>
        <dbReference type="Pfam" id="PF03732"/>
    </source>
</evidence>
<dbReference type="EMBL" id="BQNB010014569">
    <property type="protein sequence ID" value="GJT29764.1"/>
    <property type="molecule type" value="Genomic_DNA"/>
</dbReference>
<keyword evidence="2" id="KW-0808">Transferase</keyword>
<comment type="caution">
    <text evidence="2">The sequence shown here is derived from an EMBL/GenBank/DDBJ whole genome shotgun (WGS) entry which is preliminary data.</text>
</comment>
<accession>A0ABQ5CSR5</accession>
<protein>
    <submittedName>
        <fullName evidence="2">Reverse transcriptase domain-containing protein</fullName>
    </submittedName>
</protein>
<keyword evidence="3" id="KW-1185">Reference proteome</keyword>
<organism evidence="2 3">
    <name type="scientific">Tanacetum coccineum</name>
    <dbReference type="NCBI Taxonomy" id="301880"/>
    <lineage>
        <taxon>Eukaryota</taxon>
        <taxon>Viridiplantae</taxon>
        <taxon>Streptophyta</taxon>
        <taxon>Embryophyta</taxon>
        <taxon>Tracheophyta</taxon>
        <taxon>Spermatophyta</taxon>
        <taxon>Magnoliopsida</taxon>
        <taxon>eudicotyledons</taxon>
        <taxon>Gunneridae</taxon>
        <taxon>Pentapetalae</taxon>
        <taxon>asterids</taxon>
        <taxon>campanulids</taxon>
        <taxon>Asterales</taxon>
        <taxon>Asteraceae</taxon>
        <taxon>Asteroideae</taxon>
        <taxon>Anthemideae</taxon>
        <taxon>Anthemidinae</taxon>
        <taxon>Tanacetum</taxon>
    </lineage>
</organism>
<evidence type="ECO:0000313" key="2">
    <source>
        <dbReference type="EMBL" id="GJT29764.1"/>
    </source>
</evidence>
<keyword evidence="2" id="KW-0548">Nucleotidyltransferase</keyword>
<dbReference type="Pfam" id="PF03732">
    <property type="entry name" value="Retrotrans_gag"/>
    <property type="match status" value="1"/>
</dbReference>
<gene>
    <name evidence="2" type="ORF">Tco_0910039</name>
</gene>
<name>A0ABQ5CSR5_9ASTR</name>
<evidence type="ECO:0000313" key="3">
    <source>
        <dbReference type="Proteomes" id="UP001151760"/>
    </source>
</evidence>
<sequence>MPPKRTTTTTTTTPMTDAAIKALIAKALLMLWLGMKQPEIVEMAMIANESGSDRRTDNCTVACQIKFATCTLLGNAPTWWNSHVKIVGHDAAYGMPWKTLKKIMTDKYFPRGEIKKLEIELWNLKVKGTDVKKYVGGLPDMIHGSVMASKPKKIQDAIEFATEPMDQKIRTFADRQAENKRKLDDNSRSN</sequence>
<dbReference type="Proteomes" id="UP001151760">
    <property type="component" value="Unassembled WGS sequence"/>
</dbReference>
<keyword evidence="2" id="KW-0695">RNA-directed DNA polymerase</keyword>
<feature type="domain" description="Retrotransposon gag" evidence="1">
    <location>
        <begin position="66"/>
        <end position="136"/>
    </location>
</feature>